<feature type="transmembrane region" description="Helical" evidence="2">
    <location>
        <begin position="453"/>
        <end position="476"/>
    </location>
</feature>
<keyword evidence="2" id="KW-0472">Membrane</keyword>
<feature type="compositionally biased region" description="Acidic residues" evidence="1">
    <location>
        <begin position="316"/>
        <end position="328"/>
    </location>
</feature>
<dbReference type="EMBL" id="CAICTM010001282">
    <property type="protein sequence ID" value="CAB9522254.1"/>
    <property type="molecule type" value="Genomic_DNA"/>
</dbReference>
<proteinExistence type="predicted"/>
<gene>
    <name evidence="3" type="ORF">SEMRO_1284_G259170.1</name>
</gene>
<dbReference type="AlphaFoldDB" id="A0A9N8ENG3"/>
<dbReference type="InterPro" id="IPR005046">
    <property type="entry name" value="DUF285"/>
</dbReference>
<reference evidence="3" key="1">
    <citation type="submission" date="2020-06" db="EMBL/GenBank/DDBJ databases">
        <authorList>
            <consortium name="Plant Systems Biology data submission"/>
        </authorList>
    </citation>
    <scope>NUCLEOTIDE SEQUENCE</scope>
    <source>
        <strain evidence="3">D6</strain>
    </source>
</reference>
<sequence length="477" mass="51837">MIHRHSPSARNGIPTLIMAIFCWLVFVTWAVVEAVNPSEDEARSSGGLGDSSLPLAVSLYLESPETAIELWGPISDWDTQHVTTLDRLFEGAINFDEDLSQWNTDKVTSMEYTFAGAAHFNQPLNTWNVAKVSSLFGTFNGASTFNQNLNKWDTSKVTDMGSTFKGASEFDGSLNGWNTTSVRNMERMFYGASFFTDQRNSLKKWDVTSVTTMHSMFSGATAFAGDITTWKPWSVTSFMGMFAYTASFDQDLSGWDVSSAIFMDRMFYRAVAFESEICWDDSISDGVSGSEIFCGSSGEFTLECVVIPSGSEDYCPETYDEFEEDEELRDGLTQQREQETQSQEAAIPVGDGNSPGYGGSGGIGALNPGGMGRDHPEYTANLNGWQNSPTTTTTEEQEGEEVVPAAAEDNPGGAPLDINTDNADSANPHDQPFSGNSYPESVVLVVEESSASAFAMTSIASISTVTVLVASLFLVFT</sequence>
<dbReference type="Proteomes" id="UP001153069">
    <property type="component" value="Unassembled WGS sequence"/>
</dbReference>
<evidence type="ECO:0000256" key="1">
    <source>
        <dbReference type="SAM" id="MobiDB-lite"/>
    </source>
</evidence>
<feature type="compositionally biased region" description="Gly residues" evidence="1">
    <location>
        <begin position="353"/>
        <end position="371"/>
    </location>
</feature>
<keyword evidence="4" id="KW-1185">Reference proteome</keyword>
<dbReference type="Pfam" id="PF03382">
    <property type="entry name" value="DUF285"/>
    <property type="match status" value="2"/>
</dbReference>
<evidence type="ECO:0000256" key="2">
    <source>
        <dbReference type="SAM" id="Phobius"/>
    </source>
</evidence>
<protein>
    <recommendedName>
        <fullName evidence="5">Surface protein</fullName>
    </recommendedName>
</protein>
<keyword evidence="2" id="KW-0812">Transmembrane</keyword>
<comment type="caution">
    <text evidence="3">The sequence shown here is derived from an EMBL/GenBank/DDBJ whole genome shotgun (WGS) entry which is preliminary data.</text>
</comment>
<dbReference type="InterPro" id="IPR011889">
    <property type="entry name" value="Liste_lipo_26"/>
</dbReference>
<evidence type="ECO:0000313" key="3">
    <source>
        <dbReference type="EMBL" id="CAB9522254.1"/>
    </source>
</evidence>
<keyword evidence="2" id="KW-1133">Transmembrane helix</keyword>
<feature type="transmembrane region" description="Helical" evidence="2">
    <location>
        <begin position="12"/>
        <end position="32"/>
    </location>
</feature>
<feature type="compositionally biased region" description="Polar residues" evidence="1">
    <location>
        <begin position="380"/>
        <end position="389"/>
    </location>
</feature>
<name>A0A9N8ENG3_9STRA</name>
<evidence type="ECO:0008006" key="5">
    <source>
        <dbReference type="Google" id="ProtNLM"/>
    </source>
</evidence>
<evidence type="ECO:0000313" key="4">
    <source>
        <dbReference type="Proteomes" id="UP001153069"/>
    </source>
</evidence>
<accession>A0A9N8ENG3</accession>
<dbReference type="NCBIfam" id="TIGR02167">
    <property type="entry name" value="Liste_lipo_26"/>
    <property type="match status" value="2"/>
</dbReference>
<organism evidence="3 4">
    <name type="scientific">Seminavis robusta</name>
    <dbReference type="NCBI Taxonomy" id="568900"/>
    <lineage>
        <taxon>Eukaryota</taxon>
        <taxon>Sar</taxon>
        <taxon>Stramenopiles</taxon>
        <taxon>Ochrophyta</taxon>
        <taxon>Bacillariophyta</taxon>
        <taxon>Bacillariophyceae</taxon>
        <taxon>Bacillariophycidae</taxon>
        <taxon>Naviculales</taxon>
        <taxon>Naviculaceae</taxon>
        <taxon>Seminavis</taxon>
    </lineage>
</organism>
<feature type="region of interest" description="Disordered" evidence="1">
    <location>
        <begin position="316"/>
        <end position="435"/>
    </location>
</feature>
<dbReference type="OrthoDB" id="198852at2759"/>
<feature type="compositionally biased region" description="Low complexity" evidence="1">
    <location>
        <begin position="340"/>
        <end position="352"/>
    </location>
</feature>